<dbReference type="InterPro" id="IPR000639">
    <property type="entry name" value="Epox_hydrolase-like"/>
</dbReference>
<dbReference type="PANTHER" id="PTHR43329">
    <property type="entry name" value="EPOXIDE HYDROLASE"/>
    <property type="match status" value="1"/>
</dbReference>
<feature type="chain" id="PRO_5012354675" evidence="2">
    <location>
        <begin position="22"/>
        <end position="346"/>
    </location>
</feature>
<accession>A0A250IWQ1</accession>
<evidence type="ECO:0000313" key="4">
    <source>
        <dbReference type="EMBL" id="ATB35591.1"/>
    </source>
</evidence>
<feature type="signal peptide" evidence="2">
    <location>
        <begin position="1"/>
        <end position="21"/>
    </location>
</feature>
<evidence type="ECO:0000259" key="3">
    <source>
        <dbReference type="Pfam" id="PF00561"/>
    </source>
</evidence>
<organism evidence="4 5">
    <name type="scientific">Cystobacter fuscus</name>
    <dbReference type="NCBI Taxonomy" id="43"/>
    <lineage>
        <taxon>Bacteria</taxon>
        <taxon>Pseudomonadati</taxon>
        <taxon>Myxococcota</taxon>
        <taxon>Myxococcia</taxon>
        <taxon>Myxococcales</taxon>
        <taxon>Cystobacterineae</taxon>
        <taxon>Archangiaceae</taxon>
        <taxon>Cystobacter</taxon>
    </lineage>
</organism>
<dbReference type="AlphaFoldDB" id="A0A250IWQ1"/>
<dbReference type="InterPro" id="IPR000073">
    <property type="entry name" value="AB_hydrolase_1"/>
</dbReference>
<evidence type="ECO:0000256" key="1">
    <source>
        <dbReference type="ARBA" id="ARBA00022801"/>
    </source>
</evidence>
<feature type="domain" description="AB hydrolase-1" evidence="3">
    <location>
        <begin position="73"/>
        <end position="332"/>
    </location>
</feature>
<dbReference type="KEGG" id="cfus:CYFUS_001005"/>
<dbReference type="Gene3D" id="3.40.50.1820">
    <property type="entry name" value="alpha/beta hydrolase"/>
    <property type="match status" value="1"/>
</dbReference>
<sequence length="346" mass="38832">MSLKSSGLVAVWLVCATPAFAEALREKAVWEQGPEAGRSHVPEQARARLPMEHQYAHINGIGMHYVTHGAGEPIIFLHGFPEYWGVWKKPLEALGKDHWVIAPDMRGYNLSSKPAGVEQYHIEHLVADIRALADHLKIKKFTLVSQDWGALVGWSFVLRHPEYVRRFVTINITHPALLNRDLRENAAQQQASQYMLLFRSPEAEQFIMADDYAFGRQAMIEAARQMGAQISAEDEAEMIAAWKQPGAITGGLNYYRAAEMGPPAGQGGQGGSNLVDGLEPRQLQVCLPVLFVHGEMDPYLLPSGQEGLEEYVHNLTFRRIPDADHSVTLEKPELLTQYIREFMQEN</sequence>
<evidence type="ECO:0000313" key="5">
    <source>
        <dbReference type="Proteomes" id="UP000217257"/>
    </source>
</evidence>
<dbReference type="SUPFAM" id="SSF53474">
    <property type="entry name" value="alpha/beta-Hydrolases"/>
    <property type="match status" value="1"/>
</dbReference>
<dbReference type="EMBL" id="CP022098">
    <property type="protein sequence ID" value="ATB35591.1"/>
    <property type="molecule type" value="Genomic_DNA"/>
</dbReference>
<evidence type="ECO:0000256" key="2">
    <source>
        <dbReference type="SAM" id="SignalP"/>
    </source>
</evidence>
<name>A0A250IWQ1_9BACT</name>
<gene>
    <name evidence="4" type="ORF">CYFUS_001005</name>
</gene>
<dbReference type="Pfam" id="PF00561">
    <property type="entry name" value="Abhydrolase_1"/>
    <property type="match status" value="1"/>
</dbReference>
<dbReference type="PRINTS" id="PR00412">
    <property type="entry name" value="EPOXHYDRLASE"/>
</dbReference>
<keyword evidence="1" id="KW-0378">Hydrolase</keyword>
<keyword evidence="2" id="KW-0732">Signal</keyword>
<reference evidence="4 5" key="1">
    <citation type="submission" date="2017-06" db="EMBL/GenBank/DDBJ databases">
        <title>Sequencing and comparative analysis of myxobacterial genomes.</title>
        <authorList>
            <person name="Rupp O."/>
            <person name="Goesmann A."/>
            <person name="Sogaard-Andersen L."/>
        </authorList>
    </citation>
    <scope>NUCLEOTIDE SEQUENCE [LARGE SCALE GENOMIC DNA]</scope>
    <source>
        <strain evidence="4 5">DSM 52655</strain>
    </source>
</reference>
<dbReference type="Proteomes" id="UP000217257">
    <property type="component" value="Chromosome"/>
</dbReference>
<protein>
    <submittedName>
        <fullName evidence="4">Epoxide hydratase</fullName>
    </submittedName>
</protein>
<dbReference type="InterPro" id="IPR029058">
    <property type="entry name" value="AB_hydrolase_fold"/>
</dbReference>
<dbReference type="GO" id="GO:0016787">
    <property type="term" value="F:hydrolase activity"/>
    <property type="evidence" value="ECO:0007669"/>
    <property type="project" value="UniProtKB-KW"/>
</dbReference>
<proteinExistence type="predicted"/>